<keyword evidence="4 15" id="KW-0963">Cytoplasm</keyword>
<feature type="binding site" evidence="15">
    <location>
        <position position="484"/>
    </location>
    <ligand>
        <name>Mg(2+)</name>
        <dbReference type="ChEBI" id="CHEBI:18420"/>
        <note>shared with alpha subunit</note>
    </ligand>
</feature>
<dbReference type="SUPFAM" id="SSF50249">
    <property type="entry name" value="Nucleic acid-binding proteins"/>
    <property type="match status" value="1"/>
</dbReference>
<dbReference type="GO" id="GO:0005524">
    <property type="term" value="F:ATP binding"/>
    <property type="evidence" value="ECO:0007669"/>
    <property type="project" value="UniProtKB-UniRule"/>
</dbReference>
<evidence type="ECO:0000256" key="13">
    <source>
        <dbReference type="ARBA" id="ARBA00023146"/>
    </source>
</evidence>
<keyword evidence="8 15" id="KW-0547">Nucleotide-binding</keyword>
<dbReference type="InterPro" id="IPR045060">
    <property type="entry name" value="Phe-tRNA-ligase_IIc_bsu"/>
</dbReference>
<keyword evidence="7 15" id="KW-0479">Metal-binding</keyword>
<dbReference type="SUPFAM" id="SSF46955">
    <property type="entry name" value="Putative DNA-binding domain"/>
    <property type="match status" value="1"/>
</dbReference>
<evidence type="ECO:0000256" key="16">
    <source>
        <dbReference type="PROSITE-ProRule" id="PRU00209"/>
    </source>
</evidence>
<evidence type="ECO:0000256" key="2">
    <source>
        <dbReference type="ARBA" id="ARBA00008653"/>
    </source>
</evidence>
<feature type="domain" description="B5" evidence="19">
    <location>
        <begin position="419"/>
        <end position="496"/>
    </location>
</feature>
<feature type="binding site" evidence="15">
    <location>
        <position position="474"/>
    </location>
    <ligand>
        <name>Mg(2+)</name>
        <dbReference type="ChEBI" id="CHEBI:18420"/>
        <note>shared with alpha subunit</note>
    </ligand>
</feature>
<dbReference type="InterPro" id="IPR012340">
    <property type="entry name" value="NA-bd_OB-fold"/>
</dbReference>
<evidence type="ECO:0000259" key="18">
    <source>
        <dbReference type="PROSITE" id="PS51447"/>
    </source>
</evidence>
<dbReference type="CDD" id="cd02796">
    <property type="entry name" value="tRNA_bind_bactPheRS"/>
    <property type="match status" value="1"/>
</dbReference>
<dbReference type="PROSITE" id="PS50886">
    <property type="entry name" value="TRBD"/>
    <property type="match status" value="1"/>
</dbReference>
<evidence type="ECO:0000256" key="11">
    <source>
        <dbReference type="ARBA" id="ARBA00022884"/>
    </source>
</evidence>
<evidence type="ECO:0000256" key="9">
    <source>
        <dbReference type="ARBA" id="ARBA00022840"/>
    </source>
</evidence>
<feature type="domain" description="TRNA-binding" evidence="17">
    <location>
        <begin position="41"/>
        <end position="160"/>
    </location>
</feature>
<feature type="domain" description="FDX-ACB" evidence="18">
    <location>
        <begin position="723"/>
        <end position="815"/>
    </location>
</feature>
<evidence type="ECO:0000259" key="19">
    <source>
        <dbReference type="PROSITE" id="PS51483"/>
    </source>
</evidence>
<proteinExistence type="inferred from homology"/>
<dbReference type="SMART" id="SM00873">
    <property type="entry name" value="B3_4"/>
    <property type="match status" value="1"/>
</dbReference>
<dbReference type="InterPro" id="IPR036690">
    <property type="entry name" value="Fdx_antiC-bd_sf"/>
</dbReference>
<accession>A0A0G0HQB0</accession>
<dbReference type="PATRIC" id="fig|1619036.3.peg.337"/>
<comment type="subcellular location">
    <subcellularLocation>
        <location evidence="1 15">Cytoplasm</location>
    </subcellularLocation>
</comment>
<evidence type="ECO:0000256" key="3">
    <source>
        <dbReference type="ARBA" id="ARBA00011209"/>
    </source>
</evidence>
<keyword evidence="5 16" id="KW-0820">tRNA-binding</keyword>
<keyword evidence="9 15" id="KW-0067">ATP-binding</keyword>
<dbReference type="GO" id="GO:0000287">
    <property type="term" value="F:magnesium ion binding"/>
    <property type="evidence" value="ECO:0007669"/>
    <property type="project" value="UniProtKB-UniRule"/>
</dbReference>
<evidence type="ECO:0000259" key="17">
    <source>
        <dbReference type="PROSITE" id="PS50886"/>
    </source>
</evidence>
<dbReference type="GO" id="GO:0000049">
    <property type="term" value="F:tRNA binding"/>
    <property type="evidence" value="ECO:0007669"/>
    <property type="project" value="UniProtKB-UniRule"/>
</dbReference>
<dbReference type="Gene3D" id="2.40.50.140">
    <property type="entry name" value="Nucleic acid-binding proteins"/>
    <property type="match status" value="1"/>
</dbReference>
<evidence type="ECO:0000256" key="8">
    <source>
        <dbReference type="ARBA" id="ARBA00022741"/>
    </source>
</evidence>
<evidence type="ECO:0000256" key="15">
    <source>
        <dbReference type="HAMAP-Rule" id="MF_00283"/>
    </source>
</evidence>
<keyword evidence="12 15" id="KW-0648">Protein biosynthesis</keyword>
<dbReference type="SUPFAM" id="SSF54991">
    <property type="entry name" value="Anticodon-binding domain of PheRS"/>
    <property type="match status" value="1"/>
</dbReference>
<dbReference type="FunFam" id="3.30.70.380:FF:000001">
    <property type="entry name" value="Phenylalanine--tRNA ligase beta subunit"/>
    <property type="match status" value="1"/>
</dbReference>
<dbReference type="InterPro" id="IPR045864">
    <property type="entry name" value="aa-tRNA-synth_II/BPL/LPL"/>
</dbReference>
<evidence type="ECO:0000256" key="10">
    <source>
        <dbReference type="ARBA" id="ARBA00022842"/>
    </source>
</evidence>
<dbReference type="NCBIfam" id="TIGR00472">
    <property type="entry name" value="pheT_bact"/>
    <property type="match status" value="1"/>
</dbReference>
<dbReference type="GO" id="GO:0009328">
    <property type="term" value="C:phenylalanine-tRNA ligase complex"/>
    <property type="evidence" value="ECO:0007669"/>
    <property type="project" value="TreeGrafter"/>
</dbReference>
<dbReference type="InterPro" id="IPR009061">
    <property type="entry name" value="DNA-bd_dom_put_sf"/>
</dbReference>
<dbReference type="AlphaFoldDB" id="A0A0G0HQB0"/>
<organism evidence="20 21">
    <name type="scientific">Candidatus Magasanikbacteria bacterium GW2011_GWA2_37_8</name>
    <dbReference type="NCBI Taxonomy" id="1619036"/>
    <lineage>
        <taxon>Bacteria</taxon>
        <taxon>Candidatus Magasanikiibacteriota</taxon>
    </lineage>
</organism>
<dbReference type="GO" id="GO:0004826">
    <property type="term" value="F:phenylalanine-tRNA ligase activity"/>
    <property type="evidence" value="ECO:0007669"/>
    <property type="project" value="UniProtKB-UniRule"/>
</dbReference>
<dbReference type="Pfam" id="PF03484">
    <property type="entry name" value="B5"/>
    <property type="match status" value="1"/>
</dbReference>
<dbReference type="GO" id="GO:0006432">
    <property type="term" value="P:phenylalanyl-tRNA aminoacylation"/>
    <property type="evidence" value="ECO:0007669"/>
    <property type="project" value="UniProtKB-UniRule"/>
</dbReference>
<keyword evidence="10 15" id="KW-0460">Magnesium</keyword>
<dbReference type="PANTHER" id="PTHR10947:SF0">
    <property type="entry name" value="PHENYLALANINE--TRNA LIGASE BETA SUBUNIT"/>
    <property type="match status" value="1"/>
</dbReference>
<comment type="catalytic activity">
    <reaction evidence="14 15">
        <text>tRNA(Phe) + L-phenylalanine + ATP = L-phenylalanyl-tRNA(Phe) + AMP + diphosphate + H(+)</text>
        <dbReference type="Rhea" id="RHEA:19413"/>
        <dbReference type="Rhea" id="RHEA-COMP:9668"/>
        <dbReference type="Rhea" id="RHEA-COMP:9699"/>
        <dbReference type="ChEBI" id="CHEBI:15378"/>
        <dbReference type="ChEBI" id="CHEBI:30616"/>
        <dbReference type="ChEBI" id="CHEBI:33019"/>
        <dbReference type="ChEBI" id="CHEBI:58095"/>
        <dbReference type="ChEBI" id="CHEBI:78442"/>
        <dbReference type="ChEBI" id="CHEBI:78531"/>
        <dbReference type="ChEBI" id="CHEBI:456215"/>
        <dbReference type="EC" id="6.1.1.20"/>
    </reaction>
</comment>
<evidence type="ECO:0000256" key="4">
    <source>
        <dbReference type="ARBA" id="ARBA00022490"/>
    </source>
</evidence>
<dbReference type="SUPFAM" id="SSF55681">
    <property type="entry name" value="Class II aaRS and biotin synthetases"/>
    <property type="match status" value="1"/>
</dbReference>
<dbReference type="Gene3D" id="3.30.70.380">
    <property type="entry name" value="Ferrodoxin-fold anticodon-binding domain"/>
    <property type="match status" value="1"/>
</dbReference>
<dbReference type="EC" id="6.1.1.20" evidence="15"/>
<keyword evidence="6 15" id="KW-0436">Ligase</keyword>
<dbReference type="InterPro" id="IPR020825">
    <property type="entry name" value="Phe-tRNA_synthase-like_B3/B4"/>
</dbReference>
<dbReference type="SUPFAM" id="SSF56037">
    <property type="entry name" value="PheT/TilS domain"/>
    <property type="match status" value="1"/>
</dbReference>
<comment type="subunit">
    <text evidence="3 15">Tetramer of two alpha and two beta subunits.</text>
</comment>
<gene>
    <name evidence="15" type="primary">pheT</name>
    <name evidence="20" type="ORF">US58_C0012G0014</name>
</gene>
<sequence length="815" mass="91492">MLLSYNWLKQYLNLPSAVTVFDVGEKLKISTVEVEAIKKMGENLENIVVGKVMSADKHPDADKLKLCKVDIGHEQVKIVCGGSNVVEGMLVALAKIGAKVRWHGEGDLIELAATKIRGIESSGMICASAEIGLGDMFPIKDEKEILDLTNYNFKVGEPLTKALGLDDIVLEIDNKSLSNRPDLWGHYGIAREVAVLFNKDLADYKTEEIKTGKELKVTVEVLDKKLCPRYMAVAVGGIKVGPSPDWLKKKLLTVGINPINNIVDITNYVMLDIGQPMHAFDAELVGNDTNTKIITIRLAEDKEKFKALDDNEYELTENDLVIADSEKVLAVAGVIGGVSSAITNNTKAIIFESANFLATNIRKTSTRLDVRTDSAQRFEKSLDPNLCELALKKAVELVCQICPEAKAISKVVDESDFVLPVGPIEIAKNLFEKKIGAVIPEKEIVRILEKLGFELKDKKDAWSVKIPTWRATKDISLAEDLVEEVLRIYGYDKIVSSLPNFPINPPVVNKLRKLEHQVVDILVQKFSYNEVYNYSFISGEQIKNLADDPAFYIELDNPLAKDRPYLRRQLLPNLLANVAGNISHRSEVKIFEIGKVFRNNKSGLRTAENSDELLPNQDVWFTAVYVSKKEQNPFWEVRRLLEALGQELKFDWETVLEEKVPVREHATRTALIRSNIPVGVVGEVAPKISENFGVDYRVGFLQLNLSDLQESGKFKEINYVPASNYPEVERDVAIVVNKKFTHQEIVNELQKIDPLLIKVELFDVYTGEHVAIDKKSMAYRLTYYHPDHTLVSVEVDTIHNKVLSLLQKKFSAEIR</sequence>
<dbReference type="Pfam" id="PF17759">
    <property type="entry name" value="tRNA_synthFbeta"/>
    <property type="match status" value="1"/>
</dbReference>
<evidence type="ECO:0000256" key="5">
    <source>
        <dbReference type="ARBA" id="ARBA00022555"/>
    </source>
</evidence>
<reference evidence="20 21" key="1">
    <citation type="journal article" date="2015" name="Nature">
        <title>rRNA introns, odd ribosomes, and small enigmatic genomes across a large radiation of phyla.</title>
        <authorList>
            <person name="Brown C.T."/>
            <person name="Hug L.A."/>
            <person name="Thomas B.C."/>
            <person name="Sharon I."/>
            <person name="Castelle C.J."/>
            <person name="Singh A."/>
            <person name="Wilkins M.J."/>
            <person name="Williams K.H."/>
            <person name="Banfield J.F."/>
        </authorList>
    </citation>
    <scope>NUCLEOTIDE SEQUENCE [LARGE SCALE GENOMIC DNA]</scope>
</reference>
<dbReference type="Proteomes" id="UP000034333">
    <property type="component" value="Unassembled WGS sequence"/>
</dbReference>
<dbReference type="Pfam" id="PF01588">
    <property type="entry name" value="tRNA_bind"/>
    <property type="match status" value="1"/>
</dbReference>
<evidence type="ECO:0000256" key="14">
    <source>
        <dbReference type="ARBA" id="ARBA00049255"/>
    </source>
</evidence>
<dbReference type="Gene3D" id="3.30.56.10">
    <property type="match status" value="2"/>
</dbReference>
<dbReference type="InterPro" id="IPR005147">
    <property type="entry name" value="tRNA_synthase_B5-dom"/>
</dbReference>
<evidence type="ECO:0000313" key="20">
    <source>
        <dbReference type="EMBL" id="KKQ40805.1"/>
    </source>
</evidence>
<evidence type="ECO:0000256" key="6">
    <source>
        <dbReference type="ARBA" id="ARBA00022598"/>
    </source>
</evidence>
<evidence type="ECO:0000256" key="12">
    <source>
        <dbReference type="ARBA" id="ARBA00022917"/>
    </source>
</evidence>
<dbReference type="PROSITE" id="PS51483">
    <property type="entry name" value="B5"/>
    <property type="match status" value="1"/>
</dbReference>
<evidence type="ECO:0000256" key="1">
    <source>
        <dbReference type="ARBA" id="ARBA00004496"/>
    </source>
</evidence>
<dbReference type="InterPro" id="IPR041616">
    <property type="entry name" value="PheRS_beta_core"/>
</dbReference>
<name>A0A0G0HQB0_9BACT</name>
<comment type="cofactor">
    <cofactor evidence="15">
        <name>Mg(2+)</name>
        <dbReference type="ChEBI" id="CHEBI:18420"/>
    </cofactor>
    <text evidence="15">Binds 2 magnesium ions per tetramer.</text>
</comment>
<dbReference type="SMART" id="SM00874">
    <property type="entry name" value="B5"/>
    <property type="match status" value="1"/>
</dbReference>
<dbReference type="SMART" id="SM00896">
    <property type="entry name" value="FDX-ACB"/>
    <property type="match status" value="1"/>
</dbReference>
<dbReference type="Pfam" id="PF03147">
    <property type="entry name" value="FDX-ACB"/>
    <property type="match status" value="1"/>
</dbReference>
<evidence type="ECO:0000256" key="7">
    <source>
        <dbReference type="ARBA" id="ARBA00022723"/>
    </source>
</evidence>
<feature type="binding site" evidence="15">
    <location>
        <position position="480"/>
    </location>
    <ligand>
        <name>Mg(2+)</name>
        <dbReference type="ChEBI" id="CHEBI:18420"/>
        <note>shared with alpha subunit</note>
    </ligand>
</feature>
<dbReference type="PANTHER" id="PTHR10947">
    <property type="entry name" value="PHENYLALANYL-TRNA SYNTHETASE BETA CHAIN AND LEUCINE-RICH REPEAT-CONTAINING PROTEIN 47"/>
    <property type="match status" value="1"/>
</dbReference>
<dbReference type="STRING" id="1619036.US58_C0012G0014"/>
<comment type="caution">
    <text evidence="20">The sequence shown here is derived from an EMBL/GenBank/DDBJ whole genome shotgun (WGS) entry which is preliminary data.</text>
</comment>
<dbReference type="PROSITE" id="PS51447">
    <property type="entry name" value="FDX_ACB"/>
    <property type="match status" value="1"/>
</dbReference>
<dbReference type="Pfam" id="PF03483">
    <property type="entry name" value="B3_4"/>
    <property type="match status" value="1"/>
</dbReference>
<dbReference type="InterPro" id="IPR004532">
    <property type="entry name" value="Phe-tRNA-ligase_IIc_bsu_bact"/>
</dbReference>
<dbReference type="InterPro" id="IPR005146">
    <property type="entry name" value="B3/B4_tRNA-bd"/>
</dbReference>
<dbReference type="EMBL" id="LBTN01000012">
    <property type="protein sequence ID" value="KKQ40805.1"/>
    <property type="molecule type" value="Genomic_DNA"/>
</dbReference>
<dbReference type="InterPro" id="IPR033714">
    <property type="entry name" value="tRNA_bind_bactPheRS"/>
</dbReference>
<comment type="similarity">
    <text evidence="2 15">Belongs to the phenylalanyl-tRNA synthetase beta subunit family. Type 1 subfamily.</text>
</comment>
<keyword evidence="11 16" id="KW-0694">RNA-binding</keyword>
<dbReference type="Gene3D" id="3.30.930.10">
    <property type="entry name" value="Bira Bifunctional Protein, Domain 2"/>
    <property type="match status" value="1"/>
</dbReference>
<dbReference type="InterPro" id="IPR002547">
    <property type="entry name" value="tRNA-bd_dom"/>
</dbReference>
<protein>
    <recommendedName>
        <fullName evidence="15">Phenylalanine--tRNA ligase beta subunit</fullName>
        <ecNumber evidence="15">6.1.1.20</ecNumber>
    </recommendedName>
    <alternativeName>
        <fullName evidence="15">Phenylalanyl-tRNA synthetase beta subunit</fullName>
        <shortName evidence="15">PheRS</shortName>
    </alternativeName>
</protein>
<dbReference type="HAMAP" id="MF_00283">
    <property type="entry name" value="Phe_tRNA_synth_beta1"/>
    <property type="match status" value="1"/>
</dbReference>
<evidence type="ECO:0000313" key="21">
    <source>
        <dbReference type="Proteomes" id="UP000034333"/>
    </source>
</evidence>
<keyword evidence="13 15" id="KW-0030">Aminoacyl-tRNA synthetase</keyword>
<dbReference type="Gene3D" id="3.50.40.10">
    <property type="entry name" value="Phenylalanyl-trna Synthetase, Chain B, domain 3"/>
    <property type="match status" value="1"/>
</dbReference>
<dbReference type="InterPro" id="IPR005121">
    <property type="entry name" value="Fdx_antiC-bd"/>
</dbReference>
<feature type="binding site" evidence="15">
    <location>
        <position position="483"/>
    </location>
    <ligand>
        <name>Mg(2+)</name>
        <dbReference type="ChEBI" id="CHEBI:18420"/>
        <note>shared with alpha subunit</note>
    </ligand>
</feature>